<dbReference type="EMBL" id="JABBFV010000029">
    <property type="protein sequence ID" value="NML12911.1"/>
    <property type="molecule type" value="Genomic_DNA"/>
</dbReference>
<feature type="region of interest" description="Disordered" evidence="1">
    <location>
        <begin position="37"/>
        <end position="92"/>
    </location>
</feature>
<evidence type="ECO:0000313" key="3">
    <source>
        <dbReference type="Proteomes" id="UP000519023"/>
    </source>
</evidence>
<protein>
    <submittedName>
        <fullName evidence="2">Uncharacterized protein</fullName>
    </submittedName>
</protein>
<accession>A0A7X9ZVQ1</accession>
<dbReference type="Proteomes" id="UP000519023">
    <property type="component" value="Unassembled WGS sequence"/>
</dbReference>
<comment type="caution">
    <text evidence="2">The sequence shown here is derived from an EMBL/GenBank/DDBJ whole genome shotgun (WGS) entry which is preliminary data.</text>
</comment>
<evidence type="ECO:0000313" key="2">
    <source>
        <dbReference type="EMBL" id="NML12911.1"/>
    </source>
</evidence>
<organism evidence="2 3">
    <name type="scientific">Sphingobium psychrophilum</name>
    <dbReference type="NCBI Taxonomy" id="2728834"/>
    <lineage>
        <taxon>Bacteria</taxon>
        <taxon>Pseudomonadati</taxon>
        <taxon>Pseudomonadota</taxon>
        <taxon>Alphaproteobacteria</taxon>
        <taxon>Sphingomonadales</taxon>
        <taxon>Sphingomonadaceae</taxon>
        <taxon>Sphingobium</taxon>
    </lineage>
</organism>
<feature type="compositionally biased region" description="Low complexity" evidence="1">
    <location>
        <begin position="42"/>
        <end position="54"/>
    </location>
</feature>
<evidence type="ECO:0000256" key="1">
    <source>
        <dbReference type="SAM" id="MobiDB-lite"/>
    </source>
</evidence>
<dbReference type="RefSeq" id="WP_169575233.1">
    <property type="nucleotide sequence ID" value="NZ_JABBFV010000029.1"/>
</dbReference>
<dbReference type="AlphaFoldDB" id="A0A7X9ZVQ1"/>
<feature type="compositionally biased region" description="Basic and acidic residues" evidence="1">
    <location>
        <begin position="83"/>
        <end position="92"/>
    </location>
</feature>
<gene>
    <name evidence="2" type="ORF">HHL08_22725</name>
</gene>
<sequence length="92" mass="9247">MDKFIYLALGVGVLLIAAVDQSNDAGQATSPVEIAVTDGAQSPSSAIGESGSSSYTETAAPGTLSALQPVNPIPRADALGGKVIDDRYQPDG</sequence>
<reference evidence="2 3" key="1">
    <citation type="submission" date="2020-04" db="EMBL/GenBank/DDBJ databases">
        <title>Sphingobium sp. AR-3-1 isolated from Arctic soil.</title>
        <authorList>
            <person name="Dahal R.H."/>
            <person name="Chaudhary D.K."/>
        </authorList>
    </citation>
    <scope>NUCLEOTIDE SEQUENCE [LARGE SCALE GENOMIC DNA]</scope>
    <source>
        <strain evidence="2 3">AR-3-1</strain>
    </source>
</reference>
<name>A0A7X9ZVQ1_9SPHN</name>
<proteinExistence type="predicted"/>
<keyword evidence="3" id="KW-1185">Reference proteome</keyword>